<accession>A0ABW2MS01</accession>
<keyword evidence="1" id="KW-0732">Signal</keyword>
<gene>
    <name evidence="2" type="ORF">ACFQO1_03265</name>
</gene>
<organism evidence="2 3">
    <name type="scientific">Jejudonia soesokkakensis</name>
    <dbReference type="NCBI Taxonomy" id="1323432"/>
    <lineage>
        <taxon>Bacteria</taxon>
        <taxon>Pseudomonadati</taxon>
        <taxon>Bacteroidota</taxon>
        <taxon>Flavobacteriia</taxon>
        <taxon>Flavobacteriales</taxon>
        <taxon>Flavobacteriaceae</taxon>
        <taxon>Jejudonia</taxon>
    </lineage>
</organism>
<comment type="caution">
    <text evidence="2">The sequence shown here is derived from an EMBL/GenBank/DDBJ whole genome shotgun (WGS) entry which is preliminary data.</text>
</comment>
<keyword evidence="3" id="KW-1185">Reference proteome</keyword>
<evidence type="ECO:0000256" key="1">
    <source>
        <dbReference type="SAM" id="SignalP"/>
    </source>
</evidence>
<protein>
    <submittedName>
        <fullName evidence="2">Uncharacterized protein</fullName>
    </submittedName>
</protein>
<dbReference type="EMBL" id="JBHTBN010000001">
    <property type="protein sequence ID" value="MFC7356693.1"/>
    <property type="molecule type" value="Genomic_DNA"/>
</dbReference>
<name>A0ABW2MS01_9FLAO</name>
<feature type="chain" id="PRO_5046518404" evidence="1">
    <location>
        <begin position="23"/>
        <end position="323"/>
    </location>
</feature>
<reference evidence="3" key="1">
    <citation type="journal article" date="2019" name="Int. J. Syst. Evol. Microbiol.">
        <title>The Global Catalogue of Microorganisms (GCM) 10K type strain sequencing project: providing services to taxonomists for standard genome sequencing and annotation.</title>
        <authorList>
            <consortium name="The Broad Institute Genomics Platform"/>
            <consortium name="The Broad Institute Genome Sequencing Center for Infectious Disease"/>
            <person name="Wu L."/>
            <person name="Ma J."/>
        </authorList>
    </citation>
    <scope>NUCLEOTIDE SEQUENCE [LARGE SCALE GENOMIC DNA]</scope>
    <source>
        <strain evidence="3">CGMCC 1.16306</strain>
    </source>
</reference>
<feature type="signal peptide" evidence="1">
    <location>
        <begin position="1"/>
        <end position="22"/>
    </location>
</feature>
<evidence type="ECO:0000313" key="3">
    <source>
        <dbReference type="Proteomes" id="UP001596415"/>
    </source>
</evidence>
<proteinExistence type="predicted"/>
<sequence length="323" mass="38250">MKKTKSIAFLLILLLTSMTVSAHQDFWVVTESGNVKTRIKTGYQYEEIKKVQIIGELAELLAKKLNYNEPILLDFNHYYVGTAEPIYFLSFDNGTIKYNYDGARKGKPLLSKKGIVVRQVSSEFDIVNTLKMLEYSINNWKTIKKEQTKIEYNENYCDWIINSIDTNKSIDILASKETEVIREIKKTKIYRPEKDFKSGITYYWQNNKYNIVFKKNNKEELVTSLNSIYDIQRKWNTVFIFETTSDFLVYDTYKKEIVSKKWKIENAEKNYRPYEINHIGGDKYSISFYYYSNEPGIQPKNQILIYARHDDKLIQNLNKLMKE</sequence>
<evidence type="ECO:0000313" key="2">
    <source>
        <dbReference type="EMBL" id="MFC7356693.1"/>
    </source>
</evidence>
<dbReference type="Proteomes" id="UP001596415">
    <property type="component" value="Unassembled WGS sequence"/>
</dbReference>
<dbReference type="RefSeq" id="WP_380216540.1">
    <property type="nucleotide sequence ID" value="NZ_JBHTBN010000001.1"/>
</dbReference>